<reference evidence="2" key="1">
    <citation type="submission" date="2018-05" db="EMBL/GenBank/DDBJ databases">
        <authorList>
            <person name="Lanie J.A."/>
            <person name="Ng W.-L."/>
            <person name="Kazmierczak K.M."/>
            <person name="Andrzejewski T.M."/>
            <person name="Davidsen T.M."/>
            <person name="Wayne K.J."/>
            <person name="Tettelin H."/>
            <person name="Glass J.I."/>
            <person name="Rusch D."/>
            <person name="Podicherti R."/>
            <person name="Tsui H.-C.T."/>
            <person name="Winkler M.E."/>
        </authorList>
    </citation>
    <scope>NUCLEOTIDE SEQUENCE</scope>
</reference>
<evidence type="ECO:0000256" key="1">
    <source>
        <dbReference type="SAM" id="MobiDB-lite"/>
    </source>
</evidence>
<name>A0A381NSF6_9ZZZZ</name>
<feature type="compositionally biased region" description="Basic and acidic residues" evidence="1">
    <location>
        <begin position="1"/>
        <end position="22"/>
    </location>
</feature>
<accession>A0A381NSF6</accession>
<gene>
    <name evidence="2" type="ORF">METZ01_LOCUS10376</name>
</gene>
<feature type="region of interest" description="Disordered" evidence="1">
    <location>
        <begin position="1"/>
        <end position="112"/>
    </location>
</feature>
<sequence length="112" mass="11837">LGGCRAPDHLPDHRWPPHDRRTGSGPTLPGPGRRGRHEAGRRPGAVGTQPLHRAGHPGSARRGDGTGGDPGRPPPGGLPAVRRSGRRVEPGTRGTGGGRRQGHQRRRRTPPL</sequence>
<evidence type="ECO:0000313" key="2">
    <source>
        <dbReference type="EMBL" id="SUZ57522.1"/>
    </source>
</evidence>
<feature type="non-terminal residue" evidence="2">
    <location>
        <position position="1"/>
    </location>
</feature>
<protein>
    <submittedName>
        <fullName evidence="2">Uncharacterized protein</fullName>
    </submittedName>
</protein>
<proteinExistence type="predicted"/>
<feature type="compositionally biased region" description="Basic residues" evidence="1">
    <location>
        <begin position="100"/>
        <end position="112"/>
    </location>
</feature>
<organism evidence="2">
    <name type="scientific">marine metagenome</name>
    <dbReference type="NCBI Taxonomy" id="408172"/>
    <lineage>
        <taxon>unclassified sequences</taxon>
        <taxon>metagenomes</taxon>
        <taxon>ecological metagenomes</taxon>
    </lineage>
</organism>
<dbReference type="AlphaFoldDB" id="A0A381NSF6"/>
<dbReference type="EMBL" id="UINC01000562">
    <property type="protein sequence ID" value="SUZ57522.1"/>
    <property type="molecule type" value="Genomic_DNA"/>
</dbReference>
<feature type="non-terminal residue" evidence="2">
    <location>
        <position position="112"/>
    </location>
</feature>